<dbReference type="AlphaFoldDB" id="A0A2S1YN73"/>
<protein>
    <submittedName>
        <fullName evidence="1">Uncharacterized protein</fullName>
    </submittedName>
</protein>
<dbReference type="EMBL" id="CP029255">
    <property type="protein sequence ID" value="AWK05529.1"/>
    <property type="molecule type" value="Genomic_DNA"/>
</dbReference>
<dbReference type="RefSeq" id="WP_109192969.1">
    <property type="nucleotide sequence ID" value="NZ_CP029255.1"/>
</dbReference>
<accession>A0A2S1YN73</accession>
<proteinExistence type="predicted"/>
<sequence>MKKNVVLAILFTLLSIMEGKTQVGMPTNSPLQDAVLDLNTTGTENTNKGLLLPRVVLLSTDNPSPLTAHTAGMFVYNTNTLGSGDTKVTEGIYYNDGSRWYSLNSPDQAWLTSGNANTNAATNFIGTTDNNDFVTILYGAEKNRVTADGKLLVGTTDVPTGGSTAKLILNKSTSGALQLQDGTENLNYILTSDANGVGSWQMPTSKMNVATLSSTGVNIPITSLNTWYYTKSSITLPPGKWLITVHMLLSRSGTPAFANTDEFLWTNATFSNSSTTMAPTTDILTSGNLMGAALYPNAKNGLMNDNLIIQNSGTVNKTYYFIVKMTGRNLTGSGLSKFGGGWPEDYIWYKNIP</sequence>
<dbReference type="Proteomes" id="UP000245250">
    <property type="component" value="Chromosome"/>
</dbReference>
<evidence type="ECO:0000313" key="1">
    <source>
        <dbReference type="EMBL" id="AWK05529.1"/>
    </source>
</evidence>
<name>A0A2S1YN73_9FLAO</name>
<dbReference type="KEGG" id="fcr:HYN56_15300"/>
<gene>
    <name evidence="1" type="ORF">HYN56_15300</name>
</gene>
<reference evidence="1 2" key="1">
    <citation type="submission" date="2018-05" db="EMBL/GenBank/DDBJ databases">
        <title>Genome sequencing of Flavobacterium sp. HYN0056.</title>
        <authorList>
            <person name="Yi H."/>
            <person name="Baek C."/>
        </authorList>
    </citation>
    <scope>NUCLEOTIDE SEQUENCE [LARGE SCALE GENOMIC DNA]</scope>
    <source>
        <strain evidence="1 2">HYN0056</strain>
    </source>
</reference>
<dbReference type="OrthoDB" id="1307467at2"/>
<organism evidence="1 2">
    <name type="scientific">Flavobacterium crocinum</name>
    <dbReference type="NCBI Taxonomy" id="2183896"/>
    <lineage>
        <taxon>Bacteria</taxon>
        <taxon>Pseudomonadati</taxon>
        <taxon>Bacteroidota</taxon>
        <taxon>Flavobacteriia</taxon>
        <taxon>Flavobacteriales</taxon>
        <taxon>Flavobacteriaceae</taxon>
        <taxon>Flavobacterium</taxon>
    </lineage>
</organism>
<evidence type="ECO:0000313" key="2">
    <source>
        <dbReference type="Proteomes" id="UP000245250"/>
    </source>
</evidence>
<keyword evidence="2" id="KW-1185">Reference proteome</keyword>